<reference evidence="4" key="1">
    <citation type="submission" date="2025-08" db="UniProtKB">
        <authorList>
            <consortium name="RefSeq"/>
        </authorList>
    </citation>
    <scope>IDENTIFICATION</scope>
    <source>
        <tissue evidence="4">Entire body</tissue>
    </source>
</reference>
<dbReference type="PANTHER" id="PTHR22948:SF29">
    <property type="entry name" value="FI02030P-RELATED"/>
    <property type="match status" value="1"/>
</dbReference>
<dbReference type="Pfam" id="PF00567">
    <property type="entry name" value="TUDOR"/>
    <property type="match status" value="8"/>
</dbReference>
<accession>A0A7F5RHV6</accession>
<dbReference type="PROSITE" id="PS50304">
    <property type="entry name" value="TUDOR"/>
    <property type="match status" value="8"/>
</dbReference>
<dbReference type="InterPro" id="IPR035437">
    <property type="entry name" value="SNase_OB-fold_sf"/>
</dbReference>
<feature type="domain" description="Tudor" evidence="2">
    <location>
        <begin position="476"/>
        <end position="534"/>
    </location>
</feature>
<name>A0A7F5RHV6_AGRPL</name>
<proteinExistence type="predicted"/>
<feature type="domain" description="Tudor" evidence="2">
    <location>
        <begin position="884"/>
        <end position="942"/>
    </location>
</feature>
<dbReference type="FunCoup" id="A0A7F5RHV6">
    <property type="interactions" value="243"/>
</dbReference>
<dbReference type="SUPFAM" id="SSF63748">
    <property type="entry name" value="Tudor/PWWP/MBT"/>
    <property type="match status" value="8"/>
</dbReference>
<dbReference type="InterPro" id="IPR050621">
    <property type="entry name" value="Tudor_domain_containing"/>
</dbReference>
<dbReference type="Gene3D" id="2.40.50.90">
    <property type="match status" value="6"/>
</dbReference>
<gene>
    <name evidence="4" type="primary">LOC108736984</name>
</gene>
<feature type="domain" description="Tudor" evidence="2">
    <location>
        <begin position="1178"/>
        <end position="1235"/>
    </location>
</feature>
<dbReference type="GO" id="GO:0007283">
    <property type="term" value="P:spermatogenesis"/>
    <property type="evidence" value="ECO:0007669"/>
    <property type="project" value="TreeGrafter"/>
</dbReference>
<dbReference type="GeneID" id="108736984"/>
<dbReference type="Proteomes" id="UP000192223">
    <property type="component" value="Unplaced"/>
</dbReference>
<dbReference type="InterPro" id="IPR002999">
    <property type="entry name" value="Tudor"/>
</dbReference>
<dbReference type="PANTHER" id="PTHR22948">
    <property type="entry name" value="TUDOR DOMAIN CONTAINING PROTEIN"/>
    <property type="match status" value="1"/>
</dbReference>
<feature type="compositionally biased region" description="Low complexity" evidence="1">
    <location>
        <begin position="719"/>
        <end position="728"/>
    </location>
</feature>
<feature type="domain" description="Tudor" evidence="2">
    <location>
        <begin position="1681"/>
        <end position="1743"/>
    </location>
</feature>
<protein>
    <submittedName>
        <fullName evidence="4">Maternal protein tudor-like isoform X1</fullName>
    </submittedName>
</protein>
<dbReference type="GO" id="GO:0030719">
    <property type="term" value="P:P granule organization"/>
    <property type="evidence" value="ECO:0007669"/>
    <property type="project" value="TreeGrafter"/>
</dbReference>
<evidence type="ECO:0000259" key="2">
    <source>
        <dbReference type="PROSITE" id="PS50304"/>
    </source>
</evidence>
<evidence type="ECO:0000313" key="4">
    <source>
        <dbReference type="RefSeq" id="XP_025835445.1"/>
    </source>
</evidence>
<dbReference type="KEGG" id="apln:108736984"/>
<evidence type="ECO:0000313" key="3">
    <source>
        <dbReference type="Proteomes" id="UP000192223"/>
    </source>
</evidence>
<evidence type="ECO:0000256" key="1">
    <source>
        <dbReference type="SAM" id="MobiDB-lite"/>
    </source>
</evidence>
<feature type="compositionally biased region" description="Basic and acidic residues" evidence="1">
    <location>
        <begin position="2042"/>
        <end position="2072"/>
    </location>
</feature>
<dbReference type="RefSeq" id="XP_025835445.1">
    <property type="nucleotide sequence ID" value="XM_025979660.1"/>
</dbReference>
<dbReference type="FunFam" id="2.30.30.140:FF:000018">
    <property type="entry name" value="Serine/threonine-protein kinase 31"/>
    <property type="match status" value="1"/>
</dbReference>
<dbReference type="Gene3D" id="2.30.30.140">
    <property type="match status" value="8"/>
</dbReference>
<dbReference type="SMART" id="SM00333">
    <property type="entry name" value="TUDOR"/>
    <property type="match status" value="8"/>
</dbReference>
<dbReference type="InParanoid" id="A0A7F5RHV6"/>
<sequence length="2089" mass="238130">MASSIYLTYIDKEGPFLKVWGQTERNSSVHIEKNLQQMLPQFEQGLFAPSPGSIQVGVLCCAKYKDGLFYRARITNIVNQNIIEVHFIDYGNKDAIPVTSIRLMTNFPSPLISIPPQAREFVLAGIMHRGQIWDEQVLAVINSEIRYIELQWGPIGTVGNYTLIKLFKNGEDISHDFIARGLVSSVTLPSQQQILHNFSSTIPNLHSPVRNMGVLQLMSGVPSNQTPVQPTLLTYKLFSLEVGSVHDVYVSYVSDGPCHFSLQLQKLEDTLTRLMKEINRMPLQPLEDDPLPGTVCVARCTEDNHICRAVVTSVVDNMYKVFYVDFGNTELLSIDSLYQVPFKFVIPKVMAMRYALAGLDRSSVTLEMKCAFKEFVKEKLLHMRVLPAPARSALPLCELWDDNNINVLDVIRKAALVAYPEPIQLTRGFSQEVHVSYVYSCSRFYVQLKSKEEDLRRVMAELQVNCPHKPQLCIDQINIGQPCCALFESDGLWYRAQVLNVDDNQIRVIYVDYGNEEVVSLENLRIPQGELLTVLRPQALECCLNGYQKMETDLERDSFLEELILEKDFTMKVVEMQGKRALIELMDVSRYNVASLLLDKIASAHSQASPLLIQDGNRVEQRKRSSPTIARDQGYSKDEQPSHKFFTKKQFGDKDKSGSWRQKVDDKRLNHGDNRCNISFDDKNDWRQRKSAFRDSPKNDKWGDTESFERNKLHRSKESNNSNNNWNNQDKGHRKDWNNEVHRDKWKKKEKETKSGKSKGISGSDKSFSDTSEKNWRSRPQVNFRNKGKSNSDNKKGSNKEATLNSQIKQLPREEKTVKPLDLAPANASFKFLNLQDTTEVISICWFYNPTNFFCQLQNCKEEFKKMMEDIQESYQNRYPSSIDLSISSPVIALFPEDGVVYRAQIIESIGSQWKVQYVDFGNVAITEKIWPIERKFMEMPAQAICCGLALLPVEKTWPEPDAFSSYFNKEHYSCNFTGFNQGKYVVELYDNCENISELLISASLAKSPEKDVEVFKVKYSTDTDLCLLFNQQIRVTLSAVNTVQDFFIILPNGQEVNCCLCNSFTAEKTWNDTLKQVVGYTVIVHVTSTSDDNKLEVVIYDTTGNKLKLVEPDEGTLEWISFLCPMPVFNSTIACWVSHFTESSIFIQPSDFGDTITQLLDSMFHSYDNTVPDESLQIQEGFILAVHSDDGNWYRGQVTAIEDDKITVIYVDYGNSESVSQSEVRELAFEHSELHMLALKICLTEPLQKLPENEVYAKVWYGDCGWEGKIISSLSSDEQEEHQYEGVPVLLSHSDSPGEFYLQLLTALDQIESLQNILQEQISLLQDLENPTAGILCAAQYSVDGIWYRCQILDADADITSVRFIDYGNTDVLDNKTTKLKMLPPDLLTLEQYAQRCSLCIQPIEDEEWTQASLNRFDQLVKTENLMMKIIHQNEKSTYVELYSGGEKVSEKLLMEGLVRELVLETDSSSTGYVSHLNSPSEFWIQLENSVGDLEWIAEQLSTAENFAELEDIAPGSLCAALFPEDEMWYRARILSNTVAGLEVIFIDYGNSCTCSGLRQLPEDLILLPPLAIKCSLNKPVGTLQWSPQATEKFRELSADGATIFNVHKITADETSIVDLFLDNQSITEKLLPETAEGFISHFESVEEFWIQKAEDVPKLDYIIETMANALNWEVFNKKTEENTELVAAQFPEDQVWYRAEILEIKQFENEVVYVVRFIDYGNICETAHIRQLDERISETAPLAIKCRLELLPGHRWSDESSEKLSILVNGGKTTFQIEFVTNGMVRLYLDGKDIRTELNCAPLGSLISSPKRLVVGECLAKDIINDICSEVMKILDHPQETILEMSTINDHLQSETSDLPKNENISEIQIPNEKVQFDESHILEDRETNNMITENNILHNNETAEVVSSILNNIIDEDVLNKKMLISENTMNHISLKTENEISKTFTEKDILYMENETNKETSKEKIEEYLQSIPSSPTDNEIKKVEQEVLILLNGRNENNTYQKENNAIEHTTKIQSTTEIKSDQLERTDVIGVPPDNNIDKKSVLSEESNDSDRLDKNSHSKSEVTAEKEIIDTIHEVNVNLEKK</sequence>
<dbReference type="GO" id="GO:0043186">
    <property type="term" value="C:P granule"/>
    <property type="evidence" value="ECO:0007669"/>
    <property type="project" value="TreeGrafter"/>
</dbReference>
<feature type="domain" description="Tudor" evidence="2">
    <location>
        <begin position="289"/>
        <end position="347"/>
    </location>
</feature>
<dbReference type="OrthoDB" id="9989103at2759"/>
<feature type="domain" description="Tudor" evidence="2">
    <location>
        <begin position="1331"/>
        <end position="1391"/>
    </location>
</feature>
<feature type="domain" description="Tudor" evidence="2">
    <location>
        <begin position="1513"/>
        <end position="1571"/>
    </location>
</feature>
<dbReference type="CDD" id="cd20379">
    <property type="entry name" value="Tudor_dTUD-like"/>
    <property type="match status" value="1"/>
</dbReference>
<feature type="region of interest" description="Disordered" evidence="1">
    <location>
        <begin position="2034"/>
        <end position="2072"/>
    </location>
</feature>
<dbReference type="GO" id="GO:0034587">
    <property type="term" value="P:piRNA processing"/>
    <property type="evidence" value="ECO:0007669"/>
    <property type="project" value="TreeGrafter"/>
</dbReference>
<feature type="region of interest" description="Disordered" evidence="1">
    <location>
        <begin position="613"/>
        <end position="816"/>
    </location>
</feature>
<feature type="compositionally biased region" description="Basic and acidic residues" evidence="1">
    <location>
        <begin position="790"/>
        <end position="799"/>
    </location>
</feature>
<feature type="compositionally biased region" description="Basic and acidic residues" evidence="1">
    <location>
        <begin position="730"/>
        <end position="755"/>
    </location>
</feature>
<organism evidence="3 4">
    <name type="scientific">Agrilus planipennis</name>
    <name type="common">Emerald ash borer</name>
    <name type="synonym">Agrilus marcopoli</name>
    <dbReference type="NCBI Taxonomy" id="224129"/>
    <lineage>
        <taxon>Eukaryota</taxon>
        <taxon>Metazoa</taxon>
        <taxon>Ecdysozoa</taxon>
        <taxon>Arthropoda</taxon>
        <taxon>Hexapoda</taxon>
        <taxon>Insecta</taxon>
        <taxon>Pterygota</taxon>
        <taxon>Neoptera</taxon>
        <taxon>Endopterygota</taxon>
        <taxon>Coleoptera</taxon>
        <taxon>Polyphaga</taxon>
        <taxon>Elateriformia</taxon>
        <taxon>Buprestoidea</taxon>
        <taxon>Buprestidae</taxon>
        <taxon>Agrilinae</taxon>
        <taxon>Agrilus</taxon>
    </lineage>
</organism>
<keyword evidence="3" id="KW-1185">Reference proteome</keyword>
<feature type="compositionally biased region" description="Basic and acidic residues" evidence="1">
    <location>
        <begin position="650"/>
        <end position="711"/>
    </location>
</feature>
<feature type="compositionally biased region" description="Basic and acidic residues" evidence="1">
    <location>
        <begin position="767"/>
        <end position="776"/>
    </location>
</feature>
<feature type="domain" description="Tudor" evidence="2">
    <location>
        <begin position="53"/>
        <end position="111"/>
    </location>
</feature>